<dbReference type="InterPro" id="IPR051601">
    <property type="entry name" value="Serine_prot/Carboxylest_S33"/>
</dbReference>
<evidence type="ECO:0000259" key="4">
    <source>
        <dbReference type="Pfam" id="PF00561"/>
    </source>
</evidence>
<evidence type="ECO:0008006" key="8">
    <source>
        <dbReference type="Google" id="ProtNLM"/>
    </source>
</evidence>
<name>A0A409XYI5_9AGAR</name>
<evidence type="ECO:0000259" key="5">
    <source>
        <dbReference type="Pfam" id="PF08386"/>
    </source>
</evidence>
<dbReference type="InterPro" id="IPR000073">
    <property type="entry name" value="AB_hydrolase_1"/>
</dbReference>
<reference evidence="6 7" key="1">
    <citation type="journal article" date="2018" name="Evol. Lett.">
        <title>Horizontal gene cluster transfer increased hallucinogenic mushroom diversity.</title>
        <authorList>
            <person name="Reynolds H.T."/>
            <person name="Vijayakumar V."/>
            <person name="Gluck-Thaler E."/>
            <person name="Korotkin H.B."/>
            <person name="Matheny P.B."/>
            <person name="Slot J.C."/>
        </authorList>
    </citation>
    <scope>NUCLEOTIDE SEQUENCE [LARGE SCALE GENOMIC DNA]</scope>
    <source>
        <strain evidence="6 7">SRW20</strain>
    </source>
</reference>
<comment type="similarity">
    <text evidence="1">Belongs to the peptidase S33 family.</text>
</comment>
<evidence type="ECO:0000313" key="6">
    <source>
        <dbReference type="EMBL" id="PPQ95837.1"/>
    </source>
</evidence>
<dbReference type="GO" id="GO:0016787">
    <property type="term" value="F:hydrolase activity"/>
    <property type="evidence" value="ECO:0007669"/>
    <property type="project" value="UniProtKB-KW"/>
</dbReference>
<keyword evidence="3" id="KW-0812">Transmembrane</keyword>
<dbReference type="Gene3D" id="3.40.50.1820">
    <property type="entry name" value="alpha/beta hydrolase"/>
    <property type="match status" value="1"/>
</dbReference>
<dbReference type="Proteomes" id="UP000284706">
    <property type="component" value="Unassembled WGS sequence"/>
</dbReference>
<protein>
    <recommendedName>
        <fullName evidence="8">AB hydrolase-1 domain-containing protein</fullName>
    </recommendedName>
</protein>
<feature type="domain" description="Peptidase S33 tripeptidyl aminopeptidase-like C-terminal" evidence="5">
    <location>
        <begin position="432"/>
        <end position="532"/>
    </location>
</feature>
<evidence type="ECO:0000256" key="1">
    <source>
        <dbReference type="ARBA" id="ARBA00010088"/>
    </source>
</evidence>
<dbReference type="SUPFAM" id="SSF53474">
    <property type="entry name" value="alpha/beta-Hydrolases"/>
    <property type="match status" value="1"/>
</dbReference>
<dbReference type="PANTHER" id="PTHR43248">
    <property type="entry name" value="2-SUCCINYL-6-HYDROXY-2,4-CYCLOHEXADIENE-1-CARBOXYLATE SYNTHASE"/>
    <property type="match status" value="1"/>
</dbReference>
<gene>
    <name evidence="6" type="ORF">CVT26_015967</name>
</gene>
<evidence type="ECO:0000313" key="7">
    <source>
        <dbReference type="Proteomes" id="UP000284706"/>
    </source>
</evidence>
<accession>A0A409XYI5</accession>
<dbReference type="AlphaFoldDB" id="A0A409XYI5"/>
<dbReference type="STRING" id="231916.A0A409XYI5"/>
<dbReference type="Pfam" id="PF00561">
    <property type="entry name" value="Abhydrolase_1"/>
    <property type="match status" value="1"/>
</dbReference>
<dbReference type="InterPro" id="IPR029058">
    <property type="entry name" value="AB_hydrolase_fold"/>
</dbReference>
<dbReference type="InterPro" id="IPR013595">
    <property type="entry name" value="Pept_S33_TAP-like_C"/>
</dbReference>
<dbReference type="PROSITE" id="PS51257">
    <property type="entry name" value="PROKAR_LIPOPROTEIN"/>
    <property type="match status" value="1"/>
</dbReference>
<evidence type="ECO:0000256" key="2">
    <source>
        <dbReference type="ARBA" id="ARBA00022801"/>
    </source>
</evidence>
<evidence type="ECO:0000256" key="3">
    <source>
        <dbReference type="SAM" id="Phobius"/>
    </source>
</evidence>
<dbReference type="InParanoid" id="A0A409XYI5"/>
<dbReference type="PANTHER" id="PTHR43248:SF25">
    <property type="entry name" value="AB HYDROLASE-1 DOMAIN-CONTAINING PROTEIN-RELATED"/>
    <property type="match status" value="1"/>
</dbReference>
<feature type="domain" description="AB hydrolase-1" evidence="4">
    <location>
        <begin position="110"/>
        <end position="293"/>
    </location>
</feature>
<dbReference type="EMBL" id="NHYE01001410">
    <property type="protein sequence ID" value="PPQ95837.1"/>
    <property type="molecule type" value="Genomic_DNA"/>
</dbReference>
<keyword evidence="7" id="KW-1185">Reference proteome</keyword>
<proteinExistence type="inferred from homology"/>
<organism evidence="6 7">
    <name type="scientific">Gymnopilus dilepis</name>
    <dbReference type="NCBI Taxonomy" id="231916"/>
    <lineage>
        <taxon>Eukaryota</taxon>
        <taxon>Fungi</taxon>
        <taxon>Dikarya</taxon>
        <taxon>Basidiomycota</taxon>
        <taxon>Agaricomycotina</taxon>
        <taxon>Agaricomycetes</taxon>
        <taxon>Agaricomycetidae</taxon>
        <taxon>Agaricales</taxon>
        <taxon>Agaricineae</taxon>
        <taxon>Hymenogastraceae</taxon>
        <taxon>Gymnopilus</taxon>
    </lineage>
</organism>
<comment type="caution">
    <text evidence="6">The sequence shown here is derived from an EMBL/GenBank/DDBJ whole genome shotgun (WGS) entry which is preliminary data.</text>
</comment>
<sequence length="598" mass="65746">MQARRRLAFLYLIVSSCVLAGVLFRFLVNLDSLSLILARNHLVTSSSVEFSWDTLLPSQTLAWTKCYPGRECARLIVPLNYSDPDGPEAAIALIRRPSYLPEGSKDYRGPVLFNPGGPGGSGVDMVWKAADLLSTIIGPQFDIVGFDPRGVSRSTPQSIFFKTEVEQELWGWKSDLIVNNSDSGVARTWARAQVIGKLAAESDGGYLRHINTENTARDMLHIVKAHGQSKLQYWGMSYGTVLGATFAALFPDNVGRLVIDGVVDSEDYYATLWSKNLLDTDKTLETFLTGCVEAGPEDCAFWAPTPKDINNNLTTLYDSLRSRPLPIKTDQTYGVLEYGHLKAFVLAALYSPYALYPALAQALARLAAGDGSLLFSFLFPPPYQCACGPSEAPYDNLREAQISILCNDGDDVPDDLESSQKYFEELYESSDWAEMWARIRLDCVGWPKFPKDHFQGPFVANTSYPILLVGNTADPVTPLWAAKKMSKGFNNSVVLTQDSPGHCSVAAPSVCTMNHIRNYFIHGTLPEPSTVCEPIGKPFPESIQVASPFGQSAAGEHATQDPLMASMSQEDRVLYDAVRELGKKNIISNPFLGFGPLF</sequence>
<feature type="transmembrane region" description="Helical" evidence="3">
    <location>
        <begin position="7"/>
        <end position="28"/>
    </location>
</feature>
<keyword evidence="2" id="KW-0378">Hydrolase</keyword>
<keyword evidence="3" id="KW-1133">Transmembrane helix</keyword>
<keyword evidence="3" id="KW-0472">Membrane</keyword>
<dbReference type="Pfam" id="PF08386">
    <property type="entry name" value="Abhydrolase_4"/>
    <property type="match status" value="1"/>
</dbReference>
<dbReference type="OrthoDB" id="425534at2759"/>